<dbReference type="SMART" id="SM00326">
    <property type="entry name" value="SH3"/>
    <property type="match status" value="1"/>
</dbReference>
<feature type="region of interest" description="Disordered" evidence="10">
    <location>
        <begin position="419"/>
        <end position="498"/>
    </location>
</feature>
<comment type="subcellular location">
    <subcellularLocation>
        <location evidence="1">Cell junction</location>
        <location evidence="1">Focal adhesion</location>
    </subcellularLocation>
    <subcellularLocation>
        <location evidence="2">Cytoplasm</location>
    </subcellularLocation>
</comment>
<dbReference type="Pfam" id="PF12026">
    <property type="entry name" value="CAS_C"/>
    <property type="match status" value="1"/>
</dbReference>
<dbReference type="Gene3D" id="2.30.30.40">
    <property type="entry name" value="SH3 Domains"/>
    <property type="match status" value="1"/>
</dbReference>
<evidence type="ECO:0000256" key="1">
    <source>
        <dbReference type="ARBA" id="ARBA00004246"/>
    </source>
</evidence>
<feature type="compositionally biased region" description="Basic and acidic residues" evidence="10">
    <location>
        <begin position="694"/>
        <end position="709"/>
    </location>
</feature>
<keyword evidence="5" id="KW-0963">Cytoplasm</keyword>
<evidence type="ECO:0000256" key="8">
    <source>
        <dbReference type="ARBA" id="ARBA00022949"/>
    </source>
</evidence>
<dbReference type="FunFam" id="2.30.30.40:FF:000009">
    <property type="entry name" value="Breast cancer anti-estrogen resistance 1"/>
    <property type="match status" value="1"/>
</dbReference>
<evidence type="ECO:0000256" key="5">
    <source>
        <dbReference type="ARBA" id="ARBA00022490"/>
    </source>
</evidence>
<comment type="similarity">
    <text evidence="3">Belongs to the CAS family.</text>
</comment>
<dbReference type="GO" id="GO:0016477">
    <property type="term" value="P:cell migration"/>
    <property type="evidence" value="ECO:0007669"/>
    <property type="project" value="TreeGrafter"/>
</dbReference>
<dbReference type="InterPro" id="IPR014928">
    <property type="entry name" value="Serine_rich_dom"/>
</dbReference>
<protein>
    <submittedName>
        <fullName evidence="12">Cas scaffolding protein family member 4-like isoform X1</fullName>
    </submittedName>
</protein>
<accession>A0AAD8FSZ7</accession>
<evidence type="ECO:0000313" key="13">
    <source>
        <dbReference type="Proteomes" id="UP001230051"/>
    </source>
</evidence>
<evidence type="ECO:0000313" key="12">
    <source>
        <dbReference type="EMBL" id="KAK1156240.1"/>
    </source>
</evidence>
<dbReference type="CDD" id="cd12000">
    <property type="entry name" value="SH3_CASS4"/>
    <property type="match status" value="1"/>
</dbReference>
<evidence type="ECO:0000256" key="4">
    <source>
        <dbReference type="ARBA" id="ARBA00022443"/>
    </source>
</evidence>
<gene>
    <name evidence="12" type="primary">CASS4</name>
    <name evidence="12" type="ORF">AOXY_G26375</name>
</gene>
<dbReference type="PANTHER" id="PTHR10654:SF19">
    <property type="entry name" value="CAS SCAFFOLDING PROTEIN FAMILY MEMBER 4"/>
    <property type="match status" value="1"/>
</dbReference>
<feature type="compositionally biased region" description="Low complexity" evidence="10">
    <location>
        <begin position="464"/>
        <end position="478"/>
    </location>
</feature>
<evidence type="ECO:0000256" key="6">
    <source>
        <dbReference type="ARBA" id="ARBA00022553"/>
    </source>
</evidence>
<dbReference type="Pfam" id="PF08824">
    <property type="entry name" value="Serine_rich"/>
    <property type="match status" value="1"/>
</dbReference>
<feature type="domain" description="SH3" evidence="11">
    <location>
        <begin position="19"/>
        <end position="81"/>
    </location>
</feature>
<organism evidence="12 13">
    <name type="scientific">Acipenser oxyrinchus oxyrinchus</name>
    <dbReference type="NCBI Taxonomy" id="40147"/>
    <lineage>
        <taxon>Eukaryota</taxon>
        <taxon>Metazoa</taxon>
        <taxon>Chordata</taxon>
        <taxon>Craniata</taxon>
        <taxon>Vertebrata</taxon>
        <taxon>Euteleostomi</taxon>
        <taxon>Actinopterygii</taxon>
        <taxon>Chondrostei</taxon>
        <taxon>Acipenseriformes</taxon>
        <taxon>Acipenseridae</taxon>
        <taxon>Acipenser</taxon>
    </lineage>
</organism>
<feature type="region of interest" description="Disordered" evidence="10">
    <location>
        <begin position="146"/>
        <end position="183"/>
    </location>
</feature>
<dbReference type="PRINTS" id="PR00452">
    <property type="entry name" value="SH3DOMAIN"/>
</dbReference>
<dbReference type="InterPro" id="IPR037362">
    <property type="entry name" value="CAS_fam"/>
</dbReference>
<dbReference type="InterPro" id="IPR021901">
    <property type="entry name" value="CAS_C"/>
</dbReference>
<dbReference type="SUPFAM" id="SSF50044">
    <property type="entry name" value="SH3-domain"/>
    <property type="match status" value="1"/>
</dbReference>
<evidence type="ECO:0000256" key="7">
    <source>
        <dbReference type="ARBA" id="ARBA00022889"/>
    </source>
</evidence>
<feature type="compositionally biased region" description="Polar residues" evidence="10">
    <location>
        <begin position="312"/>
        <end position="322"/>
    </location>
</feature>
<dbReference type="Proteomes" id="UP001230051">
    <property type="component" value="Unassembled WGS sequence"/>
</dbReference>
<feature type="compositionally biased region" description="Polar residues" evidence="10">
    <location>
        <begin position="344"/>
        <end position="359"/>
    </location>
</feature>
<keyword evidence="6" id="KW-0597">Phosphoprotein</keyword>
<dbReference type="Gene3D" id="1.20.120.830">
    <property type="entry name" value="Serine-rich domain"/>
    <property type="match status" value="1"/>
</dbReference>
<evidence type="ECO:0000259" key="11">
    <source>
        <dbReference type="PROSITE" id="PS50002"/>
    </source>
</evidence>
<keyword evidence="4 9" id="KW-0728">SH3 domain</keyword>
<dbReference type="InterPro" id="IPR036028">
    <property type="entry name" value="SH3-like_dom_sf"/>
</dbReference>
<evidence type="ECO:0000256" key="10">
    <source>
        <dbReference type="SAM" id="MobiDB-lite"/>
    </source>
</evidence>
<evidence type="ECO:0000256" key="9">
    <source>
        <dbReference type="PROSITE-ProRule" id="PRU00192"/>
    </source>
</evidence>
<dbReference type="InterPro" id="IPR035744">
    <property type="entry name" value="CASS4_SH3"/>
</dbReference>
<feature type="region of interest" description="Disordered" evidence="10">
    <location>
        <begin position="652"/>
        <end position="732"/>
    </location>
</feature>
<dbReference type="Gene3D" id="1.20.120.230">
    <property type="entry name" value="Alpha-catenin/vinculin-like"/>
    <property type="match status" value="1"/>
</dbReference>
<feature type="compositionally biased region" description="Polar residues" evidence="10">
    <location>
        <begin position="162"/>
        <end position="180"/>
    </location>
</feature>
<dbReference type="FunFam" id="1.20.120.830:FF:000001">
    <property type="entry name" value="BCAR1 scaffold protein, Cas family member"/>
    <property type="match status" value="1"/>
</dbReference>
<keyword evidence="8" id="KW-0965">Cell junction</keyword>
<dbReference type="GO" id="GO:0005925">
    <property type="term" value="C:focal adhesion"/>
    <property type="evidence" value="ECO:0007669"/>
    <property type="project" value="UniProtKB-SubCell"/>
</dbReference>
<dbReference type="GO" id="GO:0007169">
    <property type="term" value="P:cell surface receptor protein tyrosine kinase signaling pathway"/>
    <property type="evidence" value="ECO:0007669"/>
    <property type="project" value="TreeGrafter"/>
</dbReference>
<sequence length="855" mass="93846">MFKPIAWETLFETFFTKRIKNLLAKALYDNKAECSDELAFRKGDILTVIEQNVAGSEGWWRCSLYGRQGLAPANRLHLLSFSQLDTLSSRGPEMGCLSFCTTENPSSFPSLESSSRSNQQNIYQIPCVSRPAGPAYEDMNPIYKVPSLAQPAPRHPSPSLREPSSTALQFSRGSAGSSPQKEVYDVPTLQLRASLTTVSAFQPNTKKSSMFVSEREKLEQCYEIPGSAESSITSQGNVYAAPPVVCTDSSYDIPVSSMEEAQKRLNGGYSTLPNPRKSEWIYDIPVSPEKQSWKGLGQGSYETMPAKGGVSGRQQTPSTAQTLLYDIPTPSTDPRMRSAHQDSRTSSNVDSRTPRTNLYDTPPAGKRHSTPHPCSDDVPPSTLEQVSHRRASNPAVVSASIAPSSFPVLHRGAPCRMYDLPRGSQGREDSLVGGPGRRPIYDIPPPRDCLLESREEEKEEGTDSQHSSTASSSSRGSSCDPLPPPPLSAPKPHREVTLSQEEAVRKLSLLQEGVCQAVSRLMVFISSRWRAREYLTCHLEEVRSSVEAIAGSLTSFLDFAGDVRGNASRLRDCNLQARLQKQLVIVEDSGVILREAGAALAQAGWKLDSLAQDPSQAPPLDSLDRFVMVARTMPEDVKRLVSILNANSKLLFRPTSPAPAPAQVCTKGEESRAGKDNGSQGNSPSEDSDYVQLQRKEEFEKQQKNDSKALRRGTNTSEQQVKEKAASSAVNGEDRRVNLKQHCKLYFGALQKAIAVFITSLVEGQPPEKFISHSKLVIMVGQKLVDTLCKEAHSRGESLDLLCKSNLLCALLKQLAVTTKKAAVHFPDTEALLEAQDFAKELAQRAQHFRTLIEL</sequence>
<dbReference type="Pfam" id="PF14604">
    <property type="entry name" value="SH3_9"/>
    <property type="match status" value="1"/>
</dbReference>
<keyword evidence="7" id="KW-0130">Cell adhesion</keyword>
<evidence type="ECO:0000256" key="2">
    <source>
        <dbReference type="ARBA" id="ARBA00004496"/>
    </source>
</evidence>
<dbReference type="InterPro" id="IPR001452">
    <property type="entry name" value="SH3_domain"/>
</dbReference>
<reference evidence="12" key="1">
    <citation type="submission" date="2022-02" db="EMBL/GenBank/DDBJ databases">
        <title>Atlantic sturgeon de novo genome assembly.</title>
        <authorList>
            <person name="Stock M."/>
            <person name="Klopp C."/>
            <person name="Guiguen Y."/>
            <person name="Cabau C."/>
            <person name="Parinello H."/>
            <person name="Santidrian Yebra-Pimentel E."/>
            <person name="Kuhl H."/>
            <person name="Dirks R.P."/>
            <person name="Guessner J."/>
            <person name="Wuertz S."/>
            <person name="Du K."/>
            <person name="Schartl M."/>
        </authorList>
    </citation>
    <scope>NUCLEOTIDE SEQUENCE</scope>
    <source>
        <strain evidence="12">STURGEONOMICS-FGT-2020</strain>
        <tissue evidence="12">Whole blood</tissue>
    </source>
</reference>
<feature type="region of interest" description="Disordered" evidence="10">
    <location>
        <begin position="295"/>
        <end position="396"/>
    </location>
</feature>
<dbReference type="GO" id="GO:0005737">
    <property type="term" value="C:cytoplasm"/>
    <property type="evidence" value="ECO:0007669"/>
    <property type="project" value="UniProtKB-SubCell"/>
</dbReference>
<dbReference type="GO" id="GO:0005886">
    <property type="term" value="C:plasma membrane"/>
    <property type="evidence" value="ECO:0007669"/>
    <property type="project" value="TreeGrafter"/>
</dbReference>
<dbReference type="EMBL" id="JAGXEW010000028">
    <property type="protein sequence ID" value="KAK1156240.1"/>
    <property type="molecule type" value="Genomic_DNA"/>
</dbReference>
<feature type="compositionally biased region" description="Basic and acidic residues" evidence="10">
    <location>
        <begin position="334"/>
        <end position="343"/>
    </location>
</feature>
<name>A0AAD8FSZ7_ACIOX</name>
<proteinExistence type="inferred from homology"/>
<dbReference type="InterPro" id="IPR038319">
    <property type="entry name" value="Serine_rich_sf"/>
</dbReference>
<dbReference type="AlphaFoldDB" id="A0AAD8FSZ7"/>
<keyword evidence="13" id="KW-1185">Reference proteome</keyword>
<dbReference type="GO" id="GO:0007155">
    <property type="term" value="P:cell adhesion"/>
    <property type="evidence" value="ECO:0007669"/>
    <property type="project" value="UniProtKB-KW"/>
</dbReference>
<evidence type="ECO:0000256" key="3">
    <source>
        <dbReference type="ARBA" id="ARBA00007848"/>
    </source>
</evidence>
<dbReference type="PANTHER" id="PTHR10654">
    <property type="entry name" value="CAS SCAFFOLDING PROTEIN"/>
    <property type="match status" value="1"/>
</dbReference>
<comment type="caution">
    <text evidence="12">The sequence shown here is derived from an EMBL/GenBank/DDBJ whole genome shotgun (WGS) entry which is preliminary data.</text>
</comment>
<dbReference type="PROSITE" id="PS50002">
    <property type="entry name" value="SH3"/>
    <property type="match status" value="1"/>
</dbReference>